<dbReference type="GeneID" id="61903613"/>
<dbReference type="PANTHER" id="PTHR43540:SF1">
    <property type="entry name" value="ISOCHORISMATASE HYDROLASE"/>
    <property type="match status" value="1"/>
</dbReference>
<gene>
    <name evidence="3" type="ORF">ERS008460_03321</name>
</gene>
<protein>
    <submittedName>
        <fullName evidence="3">Nicotinamidase/pyrazinamidase</fullName>
    </submittedName>
</protein>
<dbReference type="SUPFAM" id="SSF52499">
    <property type="entry name" value="Isochorismatase-like hydrolases"/>
    <property type="match status" value="1"/>
</dbReference>
<proteinExistence type="predicted"/>
<evidence type="ECO:0000256" key="1">
    <source>
        <dbReference type="ARBA" id="ARBA00022801"/>
    </source>
</evidence>
<dbReference type="GO" id="GO:0016787">
    <property type="term" value="F:hydrolase activity"/>
    <property type="evidence" value="ECO:0007669"/>
    <property type="project" value="UniProtKB-KW"/>
</dbReference>
<evidence type="ECO:0000313" key="3">
    <source>
        <dbReference type="EMBL" id="CNL60840.1"/>
    </source>
</evidence>
<evidence type="ECO:0000259" key="2">
    <source>
        <dbReference type="Pfam" id="PF00857"/>
    </source>
</evidence>
<dbReference type="Pfam" id="PF00857">
    <property type="entry name" value="Isochorismatase"/>
    <property type="match status" value="1"/>
</dbReference>
<dbReference type="OrthoDB" id="5294192at2"/>
<accession>A0A0T9UQD0</accession>
<dbReference type="AlphaFoldDB" id="A0A0T9UQD0"/>
<dbReference type="InterPro" id="IPR000868">
    <property type="entry name" value="Isochorismatase-like_dom"/>
</dbReference>
<dbReference type="InterPro" id="IPR050272">
    <property type="entry name" value="Isochorismatase-like_hydrls"/>
</dbReference>
<reference evidence="4" key="1">
    <citation type="submission" date="2015-03" db="EMBL/GenBank/DDBJ databases">
        <authorList>
            <consortium name="Pathogen Informatics"/>
        </authorList>
    </citation>
    <scope>NUCLEOTIDE SEQUENCE [LARGE SCALE GENOMIC DNA]</scope>
    <source>
        <strain evidence="4">IP27925</strain>
    </source>
</reference>
<dbReference type="RefSeq" id="WP_050126457.1">
    <property type="nucleotide sequence ID" value="NZ_CABHQD010000372.1"/>
</dbReference>
<dbReference type="Gene3D" id="3.40.50.850">
    <property type="entry name" value="Isochorismatase-like"/>
    <property type="match status" value="1"/>
</dbReference>
<name>A0A0T9UQD0_YERAE</name>
<evidence type="ECO:0000313" key="4">
    <source>
        <dbReference type="Proteomes" id="UP000040088"/>
    </source>
</evidence>
<dbReference type="Proteomes" id="UP000040088">
    <property type="component" value="Unassembled WGS sequence"/>
</dbReference>
<sequence>MSKALLIIDMQNFVVDRIQLGVKYYPENSIENMKCIVEKFRKAGKPVIHVRHQTSENGSTLHKNSPMSLPVKSFKELSDEPVFIKNTSSAFSSTKLLSYLQDADIDEISVIGAVAGFCVNSTVRMGADSGLKMTVIKDAVISFELDKYHLGAEEIHNVTLALLDADFAQVISSTELALD</sequence>
<dbReference type="EMBL" id="CQEM01000017">
    <property type="protein sequence ID" value="CNL60840.1"/>
    <property type="molecule type" value="Genomic_DNA"/>
</dbReference>
<feature type="domain" description="Isochorismatase-like" evidence="2">
    <location>
        <begin position="4"/>
        <end position="164"/>
    </location>
</feature>
<dbReference type="InterPro" id="IPR036380">
    <property type="entry name" value="Isochorismatase-like_sf"/>
</dbReference>
<organism evidence="3 4">
    <name type="scientific">Yersinia aleksiciae</name>
    <dbReference type="NCBI Taxonomy" id="263819"/>
    <lineage>
        <taxon>Bacteria</taxon>
        <taxon>Pseudomonadati</taxon>
        <taxon>Pseudomonadota</taxon>
        <taxon>Gammaproteobacteria</taxon>
        <taxon>Enterobacterales</taxon>
        <taxon>Yersiniaceae</taxon>
        <taxon>Yersinia</taxon>
    </lineage>
</organism>
<dbReference type="PANTHER" id="PTHR43540">
    <property type="entry name" value="PEROXYUREIDOACRYLATE/UREIDOACRYLATE AMIDOHYDROLASE-RELATED"/>
    <property type="match status" value="1"/>
</dbReference>
<keyword evidence="1" id="KW-0378">Hydrolase</keyword>